<dbReference type="RefSeq" id="WP_073709884.1">
    <property type="nucleotide sequence ID" value="NZ_MRWQ01000001.1"/>
</dbReference>
<dbReference type="PANTHER" id="PTHR35342">
    <property type="entry name" value="TRICARBOXYLIC TRANSPORT PROTEIN"/>
    <property type="match status" value="1"/>
</dbReference>
<sequence>MSPDIIAGLLFALAPAALLANLAGVALGIVFGALPGLTATMGLALLIPLTFGIPPVIAFSALLGVYVGAVYAGSITAILVGTPGTAAAAAALLEGPALTKKGEAKKALTMTTVASVLGGIFSCAILILVSPQLAKVALSFGPPEYFALAVFGLSIVAGVSGKSLLKGIIAGLIGLFIATIGMDPIIGTNRFTFGNPNLLNGINVVPALVGLFAISEVLTRIEGKSEQLKSKVSTSSIGLKASELKKNWFNIIRSSAIGTFIGIIPATGSGVASFVAYNEAKRASKDKEQFGKGNIDGIAATESANSAVTGGALVPLLTLGIPGDVITAVMLGALMIQGLTPGPMLFTTNGDVVYGIFAALILANIFTLFLGLGATKIFPKLLRIPEGILMPVIVVLCVLGSYSIANSMFDVLIMLSFGLLGYIMLKADLPLAPLLLSMILAPIAETNFRRAMLLSEQDLTIFLTRPVSLVILSVTFIVIGKIGFNEYKKFRNERTI</sequence>
<dbReference type="InterPro" id="IPR002823">
    <property type="entry name" value="DUF112_TM"/>
</dbReference>
<evidence type="ECO:0000313" key="4">
    <source>
        <dbReference type="Proteomes" id="UP000186524"/>
    </source>
</evidence>
<feature type="transmembrane region" description="Helical" evidence="1">
    <location>
        <begin position="462"/>
        <end position="484"/>
    </location>
</feature>
<feature type="transmembrane region" description="Helical" evidence="1">
    <location>
        <begin position="6"/>
        <end position="31"/>
    </location>
</feature>
<dbReference type="Pfam" id="PF01970">
    <property type="entry name" value="TctA"/>
    <property type="match status" value="1"/>
</dbReference>
<feature type="transmembrane region" description="Helical" evidence="1">
    <location>
        <begin position="168"/>
        <end position="186"/>
    </location>
</feature>
<feature type="transmembrane region" description="Helical" evidence="1">
    <location>
        <begin position="198"/>
        <end position="219"/>
    </location>
</feature>
<reference evidence="3 4" key="1">
    <citation type="submission" date="2016-12" db="EMBL/GenBank/DDBJ databases">
        <title>Domibacillus sp. SAOS 44 whole genome sequencing.</title>
        <authorList>
            <person name="Verma A."/>
            <person name="Krishnamurthi S."/>
        </authorList>
    </citation>
    <scope>NUCLEOTIDE SEQUENCE [LARGE SCALE GENOMIC DNA]</scope>
    <source>
        <strain evidence="3 4">SAOS 44</strain>
    </source>
</reference>
<gene>
    <name evidence="3" type="ORF">BLL40_00090</name>
</gene>
<organism evidence="3 4">
    <name type="scientific">Domibacillus mangrovi</name>
    <dbReference type="NCBI Taxonomy" id="1714354"/>
    <lineage>
        <taxon>Bacteria</taxon>
        <taxon>Bacillati</taxon>
        <taxon>Bacillota</taxon>
        <taxon>Bacilli</taxon>
        <taxon>Bacillales</taxon>
        <taxon>Bacillaceae</taxon>
        <taxon>Domibacillus</taxon>
    </lineage>
</organism>
<feature type="transmembrane region" description="Helical" evidence="1">
    <location>
        <begin position="43"/>
        <end position="63"/>
    </location>
</feature>
<keyword evidence="1" id="KW-0812">Transmembrane</keyword>
<feature type="domain" description="DUF112" evidence="2">
    <location>
        <begin position="18"/>
        <end position="436"/>
    </location>
</feature>
<dbReference type="Proteomes" id="UP000186524">
    <property type="component" value="Unassembled WGS sequence"/>
</dbReference>
<feature type="transmembrane region" description="Helical" evidence="1">
    <location>
        <begin position="352"/>
        <end position="375"/>
    </location>
</feature>
<evidence type="ECO:0000313" key="3">
    <source>
        <dbReference type="EMBL" id="OKL37871.1"/>
    </source>
</evidence>
<dbReference type="STRING" id="1714354.BLL40_00090"/>
<feature type="transmembrane region" description="Helical" evidence="1">
    <location>
        <begin position="69"/>
        <end position="93"/>
    </location>
</feature>
<evidence type="ECO:0000256" key="1">
    <source>
        <dbReference type="SAM" id="Phobius"/>
    </source>
</evidence>
<accession>A0A1Q5P6V1</accession>
<feature type="transmembrane region" description="Helical" evidence="1">
    <location>
        <begin position="145"/>
        <end position="161"/>
    </location>
</feature>
<feature type="transmembrane region" description="Helical" evidence="1">
    <location>
        <begin position="325"/>
        <end position="346"/>
    </location>
</feature>
<dbReference type="OrthoDB" id="9781349at2"/>
<dbReference type="PANTHER" id="PTHR35342:SF5">
    <property type="entry name" value="TRICARBOXYLIC TRANSPORT PROTEIN"/>
    <property type="match status" value="1"/>
</dbReference>
<name>A0A1Q5P6V1_9BACI</name>
<feature type="transmembrane region" description="Helical" evidence="1">
    <location>
        <begin position="387"/>
        <end position="405"/>
    </location>
</feature>
<evidence type="ECO:0000259" key="2">
    <source>
        <dbReference type="Pfam" id="PF01970"/>
    </source>
</evidence>
<feature type="transmembrane region" description="Helical" evidence="1">
    <location>
        <begin position="411"/>
        <end position="441"/>
    </location>
</feature>
<proteinExistence type="predicted"/>
<dbReference type="EMBL" id="MRWQ01000001">
    <property type="protein sequence ID" value="OKL37871.1"/>
    <property type="molecule type" value="Genomic_DNA"/>
</dbReference>
<keyword evidence="4" id="KW-1185">Reference proteome</keyword>
<dbReference type="AlphaFoldDB" id="A0A1Q5P6V1"/>
<feature type="transmembrane region" description="Helical" evidence="1">
    <location>
        <begin position="113"/>
        <end position="133"/>
    </location>
</feature>
<comment type="caution">
    <text evidence="3">The sequence shown here is derived from an EMBL/GenBank/DDBJ whole genome shotgun (WGS) entry which is preliminary data.</text>
</comment>
<keyword evidence="1" id="KW-1133">Transmembrane helix</keyword>
<protein>
    <submittedName>
        <fullName evidence="3">C4-dicarboxylate ABC transporter permease</fullName>
    </submittedName>
</protein>
<keyword evidence="1" id="KW-0472">Membrane</keyword>